<name>A0ABN8PAB3_9CNID</name>
<evidence type="ECO:0000313" key="1">
    <source>
        <dbReference type="EMBL" id="CAH3138878.1"/>
    </source>
</evidence>
<dbReference type="EMBL" id="CALNXK010000061">
    <property type="protein sequence ID" value="CAH3138878.1"/>
    <property type="molecule type" value="Genomic_DNA"/>
</dbReference>
<reference evidence="1 2" key="1">
    <citation type="submission" date="2022-05" db="EMBL/GenBank/DDBJ databases">
        <authorList>
            <consortium name="Genoscope - CEA"/>
            <person name="William W."/>
        </authorList>
    </citation>
    <scope>NUCLEOTIDE SEQUENCE [LARGE SCALE GENOMIC DNA]</scope>
</reference>
<feature type="non-terminal residue" evidence="1">
    <location>
        <position position="1"/>
    </location>
</feature>
<dbReference type="Proteomes" id="UP001159405">
    <property type="component" value="Unassembled WGS sequence"/>
</dbReference>
<protein>
    <submittedName>
        <fullName evidence="1">Uncharacterized protein</fullName>
    </submittedName>
</protein>
<comment type="caution">
    <text evidence="1">The sequence shown here is derived from an EMBL/GenBank/DDBJ whole genome shotgun (WGS) entry which is preliminary data.</text>
</comment>
<keyword evidence="2" id="KW-1185">Reference proteome</keyword>
<proteinExistence type="predicted"/>
<evidence type="ECO:0000313" key="2">
    <source>
        <dbReference type="Proteomes" id="UP001159405"/>
    </source>
</evidence>
<accession>A0ABN8PAB3</accession>
<organism evidence="1 2">
    <name type="scientific">Porites lobata</name>
    <dbReference type="NCBI Taxonomy" id="104759"/>
    <lineage>
        <taxon>Eukaryota</taxon>
        <taxon>Metazoa</taxon>
        <taxon>Cnidaria</taxon>
        <taxon>Anthozoa</taxon>
        <taxon>Hexacorallia</taxon>
        <taxon>Scleractinia</taxon>
        <taxon>Fungiina</taxon>
        <taxon>Poritidae</taxon>
        <taxon>Porites</taxon>
    </lineage>
</organism>
<sequence length="657" mass="74847">GFSVFAFKEWNKNEKCLVYSPAYPSAGGAGCSAPCTAKQGKKTSMYGAAFYNDNHQIWPKELVANMEIAASIVKKFGQPLALNTEGKRELHLTFDYYCCYTEEEGIKIGQFLNDYSWTPHEVWFDEMKCVIYGYDDAAALVLVVDKKSQEDLTRWALKNEQDLGVKTGVNKHIPHTSLESFHMTLALLNQSHFPVQSTVEEINRVISPGKWHRTPVILQRPVCRGCQNPAYPSAGGPGCSPRCVEEGGKKTAMYGAAFYAGDNHQTWPKDLVENMELATSILKKYGEPRSLNTEGGRKLHLAFDYYCCYTEEEGIKIGKFLNTYSWEPHEVRFDKIECAIHGYNDAVSLVLMVDKNSQEDLTRWALKNEQDLEIKTGVHKHIPHTRLQNFHMTLGTVNQRYFPVQSAVEEINRVIPPGKWDKTPVILRQPVCHRCERLMKPVPAFPTAGGPGCSPRCVEKRGKKTKRYGAAFYNDNHQTWPKELVENMRYAASILKEFGKPQSLNTEGRGTLHLAFDYYCCYTEDEAIKIGKFLDSYSWEPHDVWFDKIECAIHGYNDAVSLVLTADKSSQKILTRWALKNERDLKIKTGVKKHIPHTRLQDFHITLGTVNQSYFPVQSAVDEINRVIPPGKWHRNPFILRQPVCHGCEKLMKHGRL</sequence>
<gene>
    <name evidence="1" type="ORF">PLOB_00040351</name>
</gene>